<gene>
    <name evidence="1" type="ORF">PSNMU_V1.4_AUG-EV-PASAV3_0103280</name>
</gene>
<evidence type="ECO:0000313" key="1">
    <source>
        <dbReference type="EMBL" id="VEU43277.1"/>
    </source>
</evidence>
<reference evidence="1 2" key="1">
    <citation type="submission" date="2019-01" db="EMBL/GenBank/DDBJ databases">
        <authorList>
            <person name="Ferrante I. M."/>
        </authorList>
    </citation>
    <scope>NUCLEOTIDE SEQUENCE [LARGE SCALE GENOMIC DNA]</scope>
    <source>
        <strain evidence="1 2">B856</strain>
    </source>
</reference>
<accession>A0A448ZMK8</accession>
<name>A0A448ZMK8_9STRA</name>
<proteinExistence type="predicted"/>
<keyword evidence="2" id="KW-1185">Reference proteome</keyword>
<evidence type="ECO:0000313" key="2">
    <source>
        <dbReference type="Proteomes" id="UP000291116"/>
    </source>
</evidence>
<dbReference type="Proteomes" id="UP000291116">
    <property type="component" value="Unassembled WGS sequence"/>
</dbReference>
<sequence length="247" mass="26952">MHTTPIAPLRIRDWDSPMLPQINGYSRRFLSDDLNASVVFGKGCIAVLFQEPDVVGTRSGLDGFVRRKFAGCDRAARLDGRLRRVHAERSFGAEEVDSVFARFAPTPVGFHAVESFGRSVIAHPIAQCADRNVCVLRQGNAVLADREGLHFVALVFCHDVIASVLAGLFRADALDAGADVDIVSTLEGSGGRRVDTTGTVGLCRHQTKEVRCNGCYESEFEYEKVHGLVCLYSFCRAPNVLVPVDAL</sequence>
<protein>
    <submittedName>
        <fullName evidence="1">Uncharacterized protein</fullName>
    </submittedName>
</protein>
<dbReference type="AlphaFoldDB" id="A0A448ZMK8"/>
<dbReference type="EMBL" id="CAACVS010000531">
    <property type="protein sequence ID" value="VEU43277.1"/>
    <property type="molecule type" value="Genomic_DNA"/>
</dbReference>
<organism evidence="1 2">
    <name type="scientific">Pseudo-nitzschia multistriata</name>
    <dbReference type="NCBI Taxonomy" id="183589"/>
    <lineage>
        <taxon>Eukaryota</taxon>
        <taxon>Sar</taxon>
        <taxon>Stramenopiles</taxon>
        <taxon>Ochrophyta</taxon>
        <taxon>Bacillariophyta</taxon>
        <taxon>Bacillariophyceae</taxon>
        <taxon>Bacillariophycidae</taxon>
        <taxon>Bacillariales</taxon>
        <taxon>Bacillariaceae</taxon>
        <taxon>Pseudo-nitzschia</taxon>
    </lineage>
</organism>